<dbReference type="Gene3D" id="1.20.1290.10">
    <property type="entry name" value="AhpD-like"/>
    <property type="match status" value="1"/>
</dbReference>
<keyword evidence="2" id="KW-1185">Reference proteome</keyword>
<dbReference type="PANTHER" id="PTHR34846">
    <property type="entry name" value="4-CARBOXYMUCONOLACTONE DECARBOXYLASE FAMILY PROTEIN (AFU_ORTHOLOGUE AFUA_6G11590)"/>
    <property type="match status" value="1"/>
</dbReference>
<protein>
    <submittedName>
        <fullName evidence="1">Carboxymuconolactone decarboxylase</fullName>
    </submittedName>
</protein>
<organism evidence="1 2">
    <name type="scientific">Trinickia dabaoshanensis</name>
    <dbReference type="NCBI Taxonomy" id="564714"/>
    <lineage>
        <taxon>Bacteria</taxon>
        <taxon>Pseudomonadati</taxon>
        <taxon>Pseudomonadota</taxon>
        <taxon>Betaproteobacteria</taxon>
        <taxon>Burkholderiales</taxon>
        <taxon>Burkholderiaceae</taxon>
        <taxon>Trinickia</taxon>
    </lineage>
</organism>
<comment type="caution">
    <text evidence="1">The sequence shown here is derived from an EMBL/GenBank/DDBJ whole genome shotgun (WGS) entry which is preliminary data.</text>
</comment>
<accession>A0A2N7VED5</accession>
<dbReference type="OrthoDB" id="9129225at2"/>
<reference evidence="1 2" key="1">
    <citation type="submission" date="2018-01" db="EMBL/GenBank/DDBJ databases">
        <title>Whole genome analyses suggest that Burkholderia sensu lato contains two further novel genera in the rhizoxinica-symbiotica group Mycetohabitans gen. nov., and Trinickia gen. nov.: implications for the evolution of diazotrophy and nodulation in the Burkholderiaceae.</title>
        <authorList>
            <person name="Estrada-de los Santos P."/>
            <person name="Palmer M."/>
            <person name="Chavez-Ramirez B."/>
            <person name="Beukes C."/>
            <person name="Steenkamp E.T."/>
            <person name="Hirsch A.M."/>
            <person name="Manyaka P."/>
            <person name="Maluk M."/>
            <person name="Lafos M."/>
            <person name="Crook M."/>
            <person name="Gross E."/>
            <person name="Simon M.F."/>
            <person name="Bueno dos Reis Junior F."/>
            <person name="Poole P.S."/>
            <person name="Venter S.N."/>
            <person name="James E.K."/>
        </authorList>
    </citation>
    <scope>NUCLEOTIDE SEQUENCE [LARGE SCALE GENOMIC DNA]</scope>
    <source>
        <strain evidence="1 2">GIMN1.004</strain>
    </source>
</reference>
<name>A0A2N7VED5_9BURK</name>
<dbReference type="AlphaFoldDB" id="A0A2N7VED5"/>
<evidence type="ECO:0000313" key="1">
    <source>
        <dbReference type="EMBL" id="PMS15510.1"/>
    </source>
</evidence>
<dbReference type="PANTHER" id="PTHR34846:SF11">
    <property type="entry name" value="4-CARBOXYMUCONOLACTONE DECARBOXYLASE FAMILY PROTEIN (AFU_ORTHOLOGUE AFUA_6G11590)"/>
    <property type="match status" value="1"/>
</dbReference>
<sequence length="169" mass="18702">MSDDEKEAYRLVKEARGMVPGPYKIWLQNRELMEVMLPMGVHYQRGATLSKAEIEIAVNLTNGKLAASYSSYEHEWIAEHLGGLPSEKVQALIAGLPTSFEDPRQQIVYEITSTLLQPRIVPAGLFQRAVDVLGHAGLTDLIAFIGYFTTVSLTLRAYDVPANAVGIDR</sequence>
<dbReference type="InterPro" id="IPR029032">
    <property type="entry name" value="AhpD-like"/>
</dbReference>
<dbReference type="Proteomes" id="UP000235616">
    <property type="component" value="Unassembled WGS sequence"/>
</dbReference>
<dbReference type="EMBL" id="PNYA01000031">
    <property type="protein sequence ID" value="PMS15510.1"/>
    <property type="molecule type" value="Genomic_DNA"/>
</dbReference>
<proteinExistence type="predicted"/>
<gene>
    <name evidence="1" type="ORF">C0Z18_26800</name>
</gene>
<evidence type="ECO:0000313" key="2">
    <source>
        <dbReference type="Proteomes" id="UP000235616"/>
    </source>
</evidence>
<dbReference type="SUPFAM" id="SSF69118">
    <property type="entry name" value="AhpD-like"/>
    <property type="match status" value="1"/>
</dbReference>